<accession>Q16MM1</accession>
<organism evidence="1 2">
    <name type="scientific">Aedes aegypti</name>
    <name type="common">Yellowfever mosquito</name>
    <name type="synonym">Culex aegypti</name>
    <dbReference type="NCBI Taxonomy" id="7159"/>
    <lineage>
        <taxon>Eukaryota</taxon>
        <taxon>Metazoa</taxon>
        <taxon>Ecdysozoa</taxon>
        <taxon>Arthropoda</taxon>
        <taxon>Hexapoda</taxon>
        <taxon>Insecta</taxon>
        <taxon>Pterygota</taxon>
        <taxon>Neoptera</taxon>
        <taxon>Endopterygota</taxon>
        <taxon>Diptera</taxon>
        <taxon>Nematocera</taxon>
        <taxon>Culicoidea</taxon>
        <taxon>Culicidae</taxon>
        <taxon>Culicinae</taxon>
        <taxon>Aedini</taxon>
        <taxon>Aedes</taxon>
        <taxon>Stegomyia</taxon>
    </lineage>
</organism>
<dbReference type="AlphaFoldDB" id="Q16MM1"/>
<protein>
    <submittedName>
        <fullName evidence="1">AAEL012259-PA</fullName>
    </submittedName>
</protein>
<dbReference type="STRING" id="7159.Q16MM1"/>
<dbReference type="HOGENOM" id="CLU_2387948_0_0_1"/>
<evidence type="ECO:0000313" key="2">
    <source>
        <dbReference type="Proteomes" id="UP000682892"/>
    </source>
</evidence>
<dbReference type="eggNOG" id="KOG1999">
    <property type="taxonomic scope" value="Eukaryota"/>
</dbReference>
<evidence type="ECO:0000313" key="1">
    <source>
        <dbReference type="EMBL" id="EAT35583.1"/>
    </source>
</evidence>
<dbReference type="Proteomes" id="UP000682892">
    <property type="component" value="Unassembled WGS sequence"/>
</dbReference>
<dbReference type="EMBL" id="CH477857">
    <property type="protein sequence ID" value="EAT35583.1"/>
    <property type="molecule type" value="Genomic_DNA"/>
</dbReference>
<dbReference type="VEuPathDB" id="VectorBase:AAEL013537"/>
<dbReference type="PaxDb" id="7159-AAEL012259-PA"/>
<reference evidence="1" key="1">
    <citation type="submission" date="2005-10" db="EMBL/GenBank/DDBJ databases">
        <authorList>
            <person name="Loftus B.J."/>
            <person name="Nene V.M."/>
            <person name="Hannick L.I."/>
            <person name="Bidwell S."/>
            <person name="Haas B."/>
            <person name="Amedeo P."/>
            <person name="Orvis J."/>
            <person name="Wortman J.R."/>
            <person name="White O.R."/>
            <person name="Salzberg S."/>
            <person name="Shumway M."/>
            <person name="Koo H."/>
            <person name="Zhao Y."/>
            <person name="Holmes M."/>
            <person name="Miller J."/>
            <person name="Schatz M."/>
            <person name="Pop M."/>
            <person name="Pai G."/>
            <person name="Utterback T."/>
            <person name="Rogers Y.-H."/>
            <person name="Kravitz S."/>
            <person name="Fraser C.M."/>
        </authorList>
    </citation>
    <scope>NUCLEOTIDE SEQUENCE</scope>
    <source>
        <strain evidence="1">Liverpool</strain>
    </source>
</reference>
<name>Q16MM1_AEDAE</name>
<reference evidence="1" key="3">
    <citation type="submission" date="2012-09" db="EMBL/GenBank/DDBJ databases">
        <authorList>
            <consortium name="VectorBase"/>
        </authorList>
    </citation>
    <scope>NUCLEOTIDE SEQUENCE</scope>
    <source>
        <strain evidence="1">Liverpool</strain>
    </source>
</reference>
<proteinExistence type="predicted"/>
<reference evidence="1" key="2">
    <citation type="journal article" date="2007" name="Science">
        <title>Genome sequence of Aedes aegypti, a major arbovirus vector.</title>
        <authorList>
            <person name="Nene V."/>
            <person name="Wortman J.R."/>
            <person name="Lawson D."/>
            <person name="Haas B."/>
            <person name="Kodira C."/>
            <person name="Tu Z.J."/>
            <person name="Loftus B."/>
            <person name="Xi Z."/>
            <person name="Megy K."/>
            <person name="Grabherr M."/>
            <person name="Ren Q."/>
            <person name="Zdobnov E.M."/>
            <person name="Lobo N.F."/>
            <person name="Campbell K.S."/>
            <person name="Brown S.E."/>
            <person name="Bonaldo M.F."/>
            <person name="Zhu J."/>
            <person name="Sinkins S.P."/>
            <person name="Hogenkamp D.G."/>
            <person name="Amedeo P."/>
            <person name="Arensburger P."/>
            <person name="Atkinson P.W."/>
            <person name="Bidwell S."/>
            <person name="Biedler J."/>
            <person name="Birney E."/>
            <person name="Bruggner R.V."/>
            <person name="Costas J."/>
            <person name="Coy M.R."/>
            <person name="Crabtree J."/>
            <person name="Crawford M."/>
            <person name="Debruyn B."/>
            <person name="Decaprio D."/>
            <person name="Eiglmeier K."/>
            <person name="Eisenstadt E."/>
            <person name="El-Dorry H."/>
            <person name="Gelbart W.M."/>
            <person name="Gomes S.L."/>
            <person name="Hammond M."/>
            <person name="Hannick L.I."/>
            <person name="Hogan J.R."/>
            <person name="Holmes M.H."/>
            <person name="Jaffe D."/>
            <person name="Johnston J.S."/>
            <person name="Kennedy R.C."/>
            <person name="Koo H."/>
            <person name="Kravitz S."/>
            <person name="Kriventseva E.V."/>
            <person name="Kulp D."/>
            <person name="Labutti K."/>
            <person name="Lee E."/>
            <person name="Li S."/>
            <person name="Lovin D.D."/>
            <person name="Mao C."/>
            <person name="Mauceli E."/>
            <person name="Menck C.F."/>
            <person name="Miller J.R."/>
            <person name="Montgomery P."/>
            <person name="Mori A."/>
            <person name="Nascimento A.L."/>
            <person name="Naveira H.F."/>
            <person name="Nusbaum C."/>
            <person name="O'leary S."/>
            <person name="Orvis J."/>
            <person name="Pertea M."/>
            <person name="Quesneville H."/>
            <person name="Reidenbach K.R."/>
            <person name="Rogers Y.H."/>
            <person name="Roth C.W."/>
            <person name="Schneider J.R."/>
            <person name="Schatz M."/>
            <person name="Shumway M."/>
            <person name="Stanke M."/>
            <person name="Stinson E.O."/>
            <person name="Tubio J.M."/>
            <person name="Vanzee J.P."/>
            <person name="Verjovski-Almeida S."/>
            <person name="Werner D."/>
            <person name="White O."/>
            <person name="Wyder S."/>
            <person name="Zeng Q."/>
            <person name="Zhao Q."/>
            <person name="Zhao Y."/>
            <person name="Hill C.A."/>
            <person name="Raikhel A.S."/>
            <person name="Soares M.B."/>
            <person name="Knudson D.L."/>
            <person name="Lee N.H."/>
            <person name="Galagan J."/>
            <person name="Salzberg S.L."/>
            <person name="Paulsen I.T."/>
            <person name="Dimopoulos G."/>
            <person name="Collins F.H."/>
            <person name="Birren B."/>
            <person name="Fraser-Liggett C.M."/>
            <person name="Severson D.W."/>
        </authorList>
    </citation>
    <scope>NUCLEOTIDE SEQUENCE [LARGE SCALE GENOMIC DNA]</scope>
    <source>
        <strain evidence="1">Liverpool</strain>
    </source>
</reference>
<sequence length="94" mass="10540">MSAILVEGVKPTFAELERFEEQSEEINIELAVSGKEDPVGTHTFSMGDNVEVCVGDLENLRCREDLLYQAAVLVFALSINLLKTNEHTEHKYTI</sequence>
<gene>
    <name evidence="1" type="ORF">AaeL_AAEL012259</name>
</gene>